<dbReference type="InterPro" id="IPR016039">
    <property type="entry name" value="Thiolase-like"/>
</dbReference>
<dbReference type="SUPFAM" id="SSF53901">
    <property type="entry name" value="Thiolase-like"/>
    <property type="match status" value="2"/>
</dbReference>
<evidence type="ECO:0000313" key="7">
    <source>
        <dbReference type="EMBL" id="GLQ87937.1"/>
    </source>
</evidence>
<evidence type="ECO:0000313" key="8">
    <source>
        <dbReference type="Proteomes" id="UP001156627"/>
    </source>
</evidence>
<keyword evidence="3 4" id="KW-0808">Transferase</keyword>
<feature type="domain" description="Beta-ketoacyl synthase-like N-terminal" evidence="5">
    <location>
        <begin position="2"/>
        <end position="255"/>
    </location>
</feature>
<evidence type="ECO:0000256" key="3">
    <source>
        <dbReference type="ARBA" id="ARBA00022679"/>
    </source>
</evidence>
<dbReference type="PANTHER" id="PTHR11712">
    <property type="entry name" value="POLYKETIDE SYNTHASE-RELATED"/>
    <property type="match status" value="1"/>
</dbReference>
<dbReference type="InterPro" id="IPR000794">
    <property type="entry name" value="Beta-ketoacyl_synthase"/>
</dbReference>
<name>A0ABQ5X8G9_9GAMM</name>
<comment type="similarity">
    <text evidence="2 4">Belongs to the thiolase-like superfamily. Beta-ketoacyl-ACP synthases family.</text>
</comment>
<dbReference type="InterPro" id="IPR014031">
    <property type="entry name" value="Ketoacyl_synth_C"/>
</dbReference>
<comment type="pathway">
    <text evidence="1">Lipid metabolism.</text>
</comment>
<dbReference type="Gene3D" id="3.40.47.10">
    <property type="match status" value="2"/>
</dbReference>
<sequence length="414" mass="43134">MDKVAITGIGMISSAGIGTEPVLGAMTSGTHFFNRQAEKKRSLHPKFPWPEASLEQPDVPWPAGAAWADIKKYANQAAHQAVAVSRMAMEVSGAAASDQAALRCGAVVASGSRTDELSPLIGKLGAMAQTDPRPLAKLLYDEVPDYSYLRGIPCQSGQFICLAAGFLGSNVAVYGEAGASGLGSLAFALRLVQSGELDRVIVTAVGIPLPPPMLVAFDRHDPLGLEARPGRGPFDVNRGGTLLGHAAVAVVIERDDIAKERGAPRLANLLACEAVNATGRNIALDMATRMVLEQSARQPDFWWAHGAGSIAMDLTECEAVHPLVKAPATSSKGTIGNTFESAGLVDLALAVEALKSKQVPPIGLLETPDPALGDVDFVMKKARQLRATSNAALITALDPRVASAGAAIIADIGE</sequence>
<evidence type="ECO:0000256" key="1">
    <source>
        <dbReference type="ARBA" id="ARBA00005189"/>
    </source>
</evidence>
<dbReference type="Pfam" id="PF00109">
    <property type="entry name" value="ketoacyl-synt"/>
    <property type="match status" value="1"/>
</dbReference>
<dbReference type="PANTHER" id="PTHR11712:SF347">
    <property type="entry name" value="BETA KETOACYL-ACYL CARRIER PROTEIN SYNTHASE"/>
    <property type="match status" value="1"/>
</dbReference>
<comment type="caution">
    <text evidence="7">The sequence shown here is derived from an EMBL/GenBank/DDBJ whole genome shotgun (WGS) entry which is preliminary data.</text>
</comment>
<evidence type="ECO:0000256" key="4">
    <source>
        <dbReference type="RuleBase" id="RU003694"/>
    </source>
</evidence>
<keyword evidence="8" id="KW-1185">Reference proteome</keyword>
<dbReference type="Pfam" id="PF02801">
    <property type="entry name" value="Ketoacyl-synt_C"/>
    <property type="match status" value="1"/>
</dbReference>
<evidence type="ECO:0000259" key="5">
    <source>
        <dbReference type="Pfam" id="PF00109"/>
    </source>
</evidence>
<organism evidence="7 8">
    <name type="scientific">Dyella flagellata</name>
    <dbReference type="NCBI Taxonomy" id="1867833"/>
    <lineage>
        <taxon>Bacteria</taxon>
        <taxon>Pseudomonadati</taxon>
        <taxon>Pseudomonadota</taxon>
        <taxon>Gammaproteobacteria</taxon>
        <taxon>Lysobacterales</taxon>
        <taxon>Rhodanobacteraceae</taxon>
        <taxon>Dyella</taxon>
    </lineage>
</organism>
<protein>
    <submittedName>
        <fullName evidence="7">3-oxoacyl-[acyl-carrier-protein] synthase 2</fullName>
    </submittedName>
</protein>
<dbReference type="Proteomes" id="UP001156627">
    <property type="component" value="Unassembled WGS sequence"/>
</dbReference>
<evidence type="ECO:0000259" key="6">
    <source>
        <dbReference type="Pfam" id="PF02801"/>
    </source>
</evidence>
<feature type="domain" description="Beta-ketoacyl synthase C-terminal" evidence="6">
    <location>
        <begin position="297"/>
        <end position="362"/>
    </location>
</feature>
<evidence type="ECO:0000256" key="2">
    <source>
        <dbReference type="ARBA" id="ARBA00008467"/>
    </source>
</evidence>
<reference evidence="8" key="1">
    <citation type="journal article" date="2019" name="Int. J. Syst. Evol. Microbiol.">
        <title>The Global Catalogue of Microorganisms (GCM) 10K type strain sequencing project: providing services to taxonomists for standard genome sequencing and annotation.</title>
        <authorList>
            <consortium name="The Broad Institute Genomics Platform"/>
            <consortium name="The Broad Institute Genome Sequencing Center for Infectious Disease"/>
            <person name="Wu L."/>
            <person name="Ma J."/>
        </authorList>
    </citation>
    <scope>NUCLEOTIDE SEQUENCE [LARGE SCALE GENOMIC DNA]</scope>
    <source>
        <strain evidence="8">NBRC 111981</strain>
    </source>
</reference>
<gene>
    <name evidence="7" type="primary">fabF_2</name>
    <name evidence="7" type="ORF">GCM10007898_15050</name>
</gene>
<proteinExistence type="inferred from homology"/>
<dbReference type="EMBL" id="BSOA01000013">
    <property type="protein sequence ID" value="GLQ87937.1"/>
    <property type="molecule type" value="Genomic_DNA"/>
</dbReference>
<accession>A0ABQ5X8G9</accession>
<dbReference type="InterPro" id="IPR014030">
    <property type="entry name" value="Ketoacyl_synth_N"/>
</dbReference>